<evidence type="ECO:0000259" key="2">
    <source>
        <dbReference type="Pfam" id="PF13649"/>
    </source>
</evidence>
<dbReference type="Proteomes" id="UP000287166">
    <property type="component" value="Unassembled WGS sequence"/>
</dbReference>
<accession>A0A401GMZ9</accession>
<dbReference type="OrthoDB" id="2013972at2759"/>
<evidence type="ECO:0000256" key="1">
    <source>
        <dbReference type="SAM" id="MobiDB-lite"/>
    </source>
</evidence>
<evidence type="ECO:0000313" key="4">
    <source>
        <dbReference type="Proteomes" id="UP000287166"/>
    </source>
</evidence>
<protein>
    <recommendedName>
        <fullName evidence="2">Methyltransferase domain-containing protein</fullName>
    </recommendedName>
</protein>
<feature type="region of interest" description="Disordered" evidence="1">
    <location>
        <begin position="424"/>
        <end position="443"/>
    </location>
</feature>
<dbReference type="Pfam" id="PF13649">
    <property type="entry name" value="Methyltransf_25"/>
    <property type="match status" value="1"/>
</dbReference>
<dbReference type="STRING" id="139825.A0A401GMZ9"/>
<feature type="compositionally biased region" description="Polar residues" evidence="1">
    <location>
        <begin position="282"/>
        <end position="300"/>
    </location>
</feature>
<feature type="compositionally biased region" description="Polar residues" evidence="1">
    <location>
        <begin position="34"/>
        <end position="47"/>
    </location>
</feature>
<feature type="compositionally biased region" description="Basic and acidic residues" evidence="1">
    <location>
        <begin position="345"/>
        <end position="359"/>
    </location>
</feature>
<feature type="domain" description="Methyltransferase" evidence="2">
    <location>
        <begin position="168"/>
        <end position="265"/>
    </location>
</feature>
<gene>
    <name evidence="3" type="ORF">SCP_0501710</name>
</gene>
<dbReference type="InterPro" id="IPR041698">
    <property type="entry name" value="Methyltransf_25"/>
</dbReference>
<dbReference type="GeneID" id="38780041"/>
<dbReference type="InterPro" id="IPR029063">
    <property type="entry name" value="SAM-dependent_MTases_sf"/>
</dbReference>
<evidence type="ECO:0000313" key="3">
    <source>
        <dbReference type="EMBL" id="GBE83124.1"/>
    </source>
</evidence>
<feature type="compositionally biased region" description="Basic and acidic residues" evidence="1">
    <location>
        <begin position="721"/>
        <end position="732"/>
    </location>
</feature>
<sequence>MIQTVGGSRSTARAQSPRRPSTSSGLPEPRSASVPGQSRAGNIQHPASSADRGLSFAFIPDAADHYRKNQNSGGGIFQTELESTGSYARFTQTDSPGINERKGRKHAHDSQFTLRRGKKHHTFTAQEVPYPRNYDRKVVDHDVWSTMWVQQLCGNIAWHVFQDPPKKVLDLGCGTGTWIVGAAKLWKETQFVGLDIVPLHPNLEQIGEAELASRITWVQANFLSQLPFPDAEFDYVRIKRIARGVPEHKWDDLFEEIARVMKHGGAFELFEEDLHFPGILQEPTSHSESGLQPLPSTSLSVPFERPRAPTPSSSFLPAGKSPSPIAEIPSDGHPTDGHPLNNHPPDMHPPEGNQPDDHLLNSQMNITWRPPVNPHDHSLLETIYNEMHAARFINLQPLALLNNSLSLYFKNVLTGPPLMAMFPPLPDGRHKSRHAADRHPGALARSASNLETCQEHSTEVSPEASPEQGQSNKRDSPDTDTGNSSNWLHLQQLIEGTEYVQVDQSRFFSYKAPSRTSLSTSASTSTSESSFTTTTSWEHLSSLFSSASPRISTDDPHLKSSRLHLQNHAVHFDLQSLNMHLSLQVHEVLACAEAMWDFVVDFQNSQRGKDRPPRDLQSLPNSNIGLHFPRQPTLSVHRNTILELTRDDFDELLQQFELDMSENVNFDAIIHDRLNWDVAAYGRSQRRKEFDVMCATWAQYQAEVRGFRRSSSTVTSPPESSDAHEPGAHRQGETGGDPGVGSRNPSLNVDDQPPAAHHSFSPEYIPPSLRLSRTIRVFVGWKA</sequence>
<organism evidence="3 4">
    <name type="scientific">Sparassis crispa</name>
    <dbReference type="NCBI Taxonomy" id="139825"/>
    <lineage>
        <taxon>Eukaryota</taxon>
        <taxon>Fungi</taxon>
        <taxon>Dikarya</taxon>
        <taxon>Basidiomycota</taxon>
        <taxon>Agaricomycotina</taxon>
        <taxon>Agaricomycetes</taxon>
        <taxon>Polyporales</taxon>
        <taxon>Sparassidaceae</taxon>
        <taxon>Sparassis</taxon>
    </lineage>
</organism>
<dbReference type="PANTHER" id="PTHR43591:SF24">
    <property type="entry name" value="2-METHOXY-6-POLYPRENYL-1,4-BENZOQUINOL METHYLASE, MITOCHONDRIAL"/>
    <property type="match status" value="1"/>
</dbReference>
<dbReference type="AlphaFoldDB" id="A0A401GMZ9"/>
<feature type="region of interest" description="Disordered" evidence="1">
    <location>
        <begin position="449"/>
        <end position="485"/>
    </location>
</feature>
<keyword evidence="4" id="KW-1185">Reference proteome</keyword>
<reference evidence="3 4" key="1">
    <citation type="journal article" date="2018" name="Sci. Rep.">
        <title>Genome sequence of the cauliflower mushroom Sparassis crispa (Hanabiratake) and its association with beneficial usage.</title>
        <authorList>
            <person name="Kiyama R."/>
            <person name="Furutani Y."/>
            <person name="Kawaguchi K."/>
            <person name="Nakanishi T."/>
        </authorList>
    </citation>
    <scope>NUCLEOTIDE SEQUENCE [LARGE SCALE GENOMIC DNA]</scope>
</reference>
<feature type="compositionally biased region" description="Low complexity" evidence="1">
    <location>
        <begin position="710"/>
        <end position="720"/>
    </location>
</feature>
<dbReference type="CDD" id="cd02440">
    <property type="entry name" value="AdoMet_MTases"/>
    <property type="match status" value="1"/>
</dbReference>
<dbReference type="Gene3D" id="3.40.50.150">
    <property type="entry name" value="Vaccinia Virus protein VP39"/>
    <property type="match status" value="1"/>
</dbReference>
<dbReference type="RefSeq" id="XP_027614037.1">
    <property type="nucleotide sequence ID" value="XM_027758236.1"/>
</dbReference>
<dbReference type="GO" id="GO:0008168">
    <property type="term" value="F:methyltransferase activity"/>
    <property type="evidence" value="ECO:0007669"/>
    <property type="project" value="TreeGrafter"/>
</dbReference>
<feature type="region of interest" description="Disordered" evidence="1">
    <location>
        <begin position="1"/>
        <end position="51"/>
    </location>
</feature>
<feature type="compositionally biased region" description="Polar residues" evidence="1">
    <location>
        <begin position="1"/>
        <end position="25"/>
    </location>
</feature>
<dbReference type="SUPFAM" id="SSF53335">
    <property type="entry name" value="S-adenosyl-L-methionine-dependent methyltransferases"/>
    <property type="match status" value="1"/>
</dbReference>
<dbReference type="InParanoid" id="A0A401GMZ9"/>
<dbReference type="EMBL" id="BFAD01000005">
    <property type="protein sequence ID" value="GBE83124.1"/>
    <property type="molecule type" value="Genomic_DNA"/>
</dbReference>
<proteinExistence type="predicted"/>
<name>A0A401GMZ9_9APHY</name>
<feature type="region of interest" description="Disordered" evidence="1">
    <location>
        <begin position="707"/>
        <end position="763"/>
    </location>
</feature>
<feature type="region of interest" description="Disordered" evidence="1">
    <location>
        <begin position="280"/>
        <end position="361"/>
    </location>
</feature>
<dbReference type="PANTHER" id="PTHR43591">
    <property type="entry name" value="METHYLTRANSFERASE"/>
    <property type="match status" value="1"/>
</dbReference>
<comment type="caution">
    <text evidence="3">The sequence shown here is derived from an EMBL/GenBank/DDBJ whole genome shotgun (WGS) entry which is preliminary data.</text>
</comment>